<evidence type="ECO:0000259" key="2">
    <source>
        <dbReference type="Pfam" id="PF22725"/>
    </source>
</evidence>
<proteinExistence type="predicted"/>
<dbReference type="PANTHER" id="PTHR43708">
    <property type="entry name" value="CONSERVED EXPRESSED OXIDOREDUCTASE (EUROFUNG)"/>
    <property type="match status" value="1"/>
</dbReference>
<keyword evidence="4" id="KW-1185">Reference proteome</keyword>
<dbReference type="Pfam" id="PF22725">
    <property type="entry name" value="GFO_IDH_MocA_C3"/>
    <property type="match status" value="1"/>
</dbReference>
<dbReference type="Pfam" id="PF01408">
    <property type="entry name" value="GFO_IDH_MocA"/>
    <property type="match status" value="1"/>
</dbReference>
<comment type="caution">
    <text evidence="3">The sequence shown here is derived from an EMBL/GenBank/DDBJ whole genome shotgun (WGS) entry which is preliminary data.</text>
</comment>
<dbReference type="AlphaFoldDB" id="A0A4U0ND91"/>
<dbReference type="InterPro" id="IPR036291">
    <property type="entry name" value="NAD(P)-bd_dom_sf"/>
</dbReference>
<dbReference type="InterPro" id="IPR055170">
    <property type="entry name" value="GFO_IDH_MocA-like_dom"/>
</dbReference>
<dbReference type="InterPro" id="IPR000683">
    <property type="entry name" value="Gfo/Idh/MocA-like_OxRdtase_N"/>
</dbReference>
<organism evidence="3 4">
    <name type="scientific">Sphingobacterium olei</name>
    <dbReference type="NCBI Taxonomy" id="2571155"/>
    <lineage>
        <taxon>Bacteria</taxon>
        <taxon>Pseudomonadati</taxon>
        <taxon>Bacteroidota</taxon>
        <taxon>Sphingobacteriia</taxon>
        <taxon>Sphingobacteriales</taxon>
        <taxon>Sphingobacteriaceae</taxon>
        <taxon>Sphingobacterium</taxon>
    </lineage>
</organism>
<accession>A0A4U0ND91</accession>
<dbReference type="Proteomes" id="UP000306808">
    <property type="component" value="Unassembled WGS sequence"/>
</dbReference>
<evidence type="ECO:0000259" key="1">
    <source>
        <dbReference type="Pfam" id="PF01408"/>
    </source>
</evidence>
<sequence>MVVQPIVTGILSYGMSGRVFHAPFVENSNFFEFKAVVERSKKNAQLDYPHVISYDSIDELLNDADIELVIVNTPNDTHFDFAKRALLSGKHVLIEKPFSPTVAEAQELFEIGKETDRCVLPFHNRRFDSDFKSLKYILDKNLVGKPIELHLRFDRFKPEIGPKIFKETPRPASGVLYDLGSHLLDQVISLFGSPKSATKILSQNRPNTKVDDYASLILNYQDGLNVFITTSLLVANPQKSFVLHGANGTFIKDRTDVQEAQLQFGMSPLDSSYGIEHEGQEGLLTVILDDVAEEIEVSAEKGNYMHLFDAVYQTIRLREPYFVTAEQILCQLEILAPAKKK</sequence>
<dbReference type="EMBL" id="SUME01000011">
    <property type="protein sequence ID" value="TJZ51482.1"/>
    <property type="molecule type" value="Genomic_DNA"/>
</dbReference>
<gene>
    <name evidence="3" type="ORF">FAZ15_20415</name>
</gene>
<feature type="domain" description="Gfo/Idh/MocA-like oxidoreductase N-terminal" evidence="1">
    <location>
        <begin position="9"/>
        <end position="120"/>
    </location>
</feature>
<dbReference type="OrthoDB" id="9815825at2"/>
<protein>
    <submittedName>
        <fullName evidence="3">Oxidoreductase</fullName>
    </submittedName>
</protein>
<dbReference type="GO" id="GO:0000166">
    <property type="term" value="F:nucleotide binding"/>
    <property type="evidence" value="ECO:0007669"/>
    <property type="project" value="InterPro"/>
</dbReference>
<name>A0A4U0ND91_9SPHI</name>
<reference evidence="3 4" key="1">
    <citation type="submission" date="2019-04" db="EMBL/GenBank/DDBJ databases">
        <title>Sphingobacterium olei sp. nov., isolated from oil-contaminated soil.</title>
        <authorList>
            <person name="Liu B."/>
        </authorList>
    </citation>
    <scope>NUCLEOTIDE SEQUENCE [LARGE SCALE GENOMIC DNA]</scope>
    <source>
        <strain evidence="3 4">HAL-9</strain>
    </source>
</reference>
<dbReference type="InterPro" id="IPR051317">
    <property type="entry name" value="Gfo/Idh/MocA_oxidoreduct"/>
</dbReference>
<dbReference type="RefSeq" id="WP_136903223.1">
    <property type="nucleotide sequence ID" value="NZ_SUME01000011.1"/>
</dbReference>
<evidence type="ECO:0000313" key="3">
    <source>
        <dbReference type="EMBL" id="TJZ51482.1"/>
    </source>
</evidence>
<dbReference type="SUPFAM" id="SSF55347">
    <property type="entry name" value="Glyceraldehyde-3-phosphate dehydrogenase-like, C-terminal domain"/>
    <property type="match status" value="1"/>
</dbReference>
<feature type="domain" description="GFO/IDH/MocA-like oxidoreductase" evidence="2">
    <location>
        <begin position="132"/>
        <end position="250"/>
    </location>
</feature>
<evidence type="ECO:0000313" key="4">
    <source>
        <dbReference type="Proteomes" id="UP000306808"/>
    </source>
</evidence>
<dbReference type="Gene3D" id="3.30.360.10">
    <property type="entry name" value="Dihydrodipicolinate Reductase, domain 2"/>
    <property type="match status" value="1"/>
</dbReference>
<dbReference type="SUPFAM" id="SSF51735">
    <property type="entry name" value="NAD(P)-binding Rossmann-fold domains"/>
    <property type="match status" value="1"/>
</dbReference>
<dbReference type="Gene3D" id="3.40.50.720">
    <property type="entry name" value="NAD(P)-binding Rossmann-like Domain"/>
    <property type="match status" value="1"/>
</dbReference>
<dbReference type="PANTHER" id="PTHR43708:SF7">
    <property type="entry name" value="OXIDOREDUCTASE"/>
    <property type="match status" value="1"/>
</dbReference>